<name>A0ABP6QCC3_9ACTN</name>
<dbReference type="Gene3D" id="3.30.565.10">
    <property type="entry name" value="Histidine kinase-like ATPase, C-terminal domain"/>
    <property type="match status" value="1"/>
</dbReference>
<dbReference type="SUPFAM" id="SSF55874">
    <property type="entry name" value="ATPase domain of HSP90 chaperone/DNA topoisomerase II/histidine kinase"/>
    <property type="match status" value="1"/>
</dbReference>
<dbReference type="Gene3D" id="3.30.750.24">
    <property type="entry name" value="STAS domain"/>
    <property type="match status" value="1"/>
</dbReference>
<feature type="domain" description="STAS" evidence="3">
    <location>
        <begin position="136"/>
        <end position="245"/>
    </location>
</feature>
<dbReference type="InterPro" id="IPR003594">
    <property type="entry name" value="HATPase_dom"/>
</dbReference>
<dbReference type="SUPFAM" id="SSF52091">
    <property type="entry name" value="SpoIIaa-like"/>
    <property type="match status" value="1"/>
</dbReference>
<dbReference type="PROSITE" id="PS50801">
    <property type="entry name" value="STAS"/>
    <property type="match status" value="1"/>
</dbReference>
<evidence type="ECO:0000256" key="2">
    <source>
        <dbReference type="RuleBase" id="RU003749"/>
    </source>
</evidence>
<organism evidence="4 5">
    <name type="scientific">Actinocorallia longicatena</name>
    <dbReference type="NCBI Taxonomy" id="111803"/>
    <lineage>
        <taxon>Bacteria</taxon>
        <taxon>Bacillati</taxon>
        <taxon>Actinomycetota</taxon>
        <taxon>Actinomycetes</taxon>
        <taxon>Streptosporangiales</taxon>
        <taxon>Thermomonosporaceae</taxon>
        <taxon>Actinocorallia</taxon>
    </lineage>
</organism>
<evidence type="ECO:0000313" key="5">
    <source>
        <dbReference type="Proteomes" id="UP001501237"/>
    </source>
</evidence>
<dbReference type="CDD" id="cd07043">
    <property type="entry name" value="STAS_anti-anti-sigma_factors"/>
    <property type="match status" value="1"/>
</dbReference>
<gene>
    <name evidence="4" type="ORF">GCM10010468_41770</name>
</gene>
<protein>
    <recommendedName>
        <fullName evidence="2">Anti-sigma factor antagonist</fullName>
    </recommendedName>
</protein>
<keyword evidence="5" id="KW-1185">Reference proteome</keyword>
<dbReference type="NCBIfam" id="TIGR00377">
    <property type="entry name" value="ant_ant_sig"/>
    <property type="match status" value="1"/>
</dbReference>
<reference evidence="5" key="1">
    <citation type="journal article" date="2019" name="Int. J. Syst. Evol. Microbiol.">
        <title>The Global Catalogue of Microorganisms (GCM) 10K type strain sequencing project: providing services to taxonomists for standard genome sequencing and annotation.</title>
        <authorList>
            <consortium name="The Broad Institute Genomics Platform"/>
            <consortium name="The Broad Institute Genome Sequencing Center for Infectious Disease"/>
            <person name="Wu L."/>
            <person name="Ma J."/>
        </authorList>
    </citation>
    <scope>NUCLEOTIDE SEQUENCE [LARGE SCALE GENOMIC DNA]</scope>
    <source>
        <strain evidence="5">JCM 9377</strain>
    </source>
</reference>
<dbReference type="Pfam" id="PF13581">
    <property type="entry name" value="HATPase_c_2"/>
    <property type="match status" value="1"/>
</dbReference>
<dbReference type="CDD" id="cd16936">
    <property type="entry name" value="HATPase_RsbW-like"/>
    <property type="match status" value="1"/>
</dbReference>
<dbReference type="PANTHER" id="PTHR33495">
    <property type="entry name" value="ANTI-SIGMA FACTOR ANTAGONIST TM_1081-RELATED-RELATED"/>
    <property type="match status" value="1"/>
</dbReference>
<dbReference type="Proteomes" id="UP001501237">
    <property type="component" value="Unassembled WGS sequence"/>
</dbReference>
<proteinExistence type="inferred from homology"/>
<dbReference type="InterPro" id="IPR003658">
    <property type="entry name" value="Anti-sigma_ant"/>
</dbReference>
<dbReference type="InterPro" id="IPR002645">
    <property type="entry name" value="STAS_dom"/>
</dbReference>
<sequence>MSAERPASKAAPLLDLEFDGGGLYALRSTVAAHALEAGLGDGWVNDLVGAAHELAANAVVHGGGRGRLRLWKEHEALHLQVSDSGEGNPGEPARWGDSEGSGLWMVRRMVDQMDLRTGPYGTIVTISLAITDASRLRITISEVQGWRVLALSGDLDLRTVPDLTAAVSEAAGASSRLVLDLAEVAFIDSSGFAALIGVRQTFEALPSGALVLAAPSERLTRRLRTLGLYDRFRIHLTVAEAVSVRLGGYPDTGGSSW</sequence>
<dbReference type="EMBL" id="BAAAUV010000009">
    <property type="protein sequence ID" value="GAA3218317.1"/>
    <property type="molecule type" value="Genomic_DNA"/>
</dbReference>
<evidence type="ECO:0000313" key="4">
    <source>
        <dbReference type="EMBL" id="GAA3218317.1"/>
    </source>
</evidence>
<dbReference type="PANTHER" id="PTHR33495:SF2">
    <property type="entry name" value="ANTI-SIGMA FACTOR ANTAGONIST TM_1081-RELATED"/>
    <property type="match status" value="1"/>
</dbReference>
<comment type="similarity">
    <text evidence="1 2">Belongs to the anti-sigma-factor antagonist family.</text>
</comment>
<evidence type="ECO:0000259" key="3">
    <source>
        <dbReference type="PROSITE" id="PS50801"/>
    </source>
</evidence>
<accession>A0ABP6QCC3</accession>
<dbReference type="Pfam" id="PF01740">
    <property type="entry name" value="STAS"/>
    <property type="match status" value="1"/>
</dbReference>
<evidence type="ECO:0000256" key="1">
    <source>
        <dbReference type="ARBA" id="ARBA00009013"/>
    </source>
</evidence>
<dbReference type="RefSeq" id="WP_344830822.1">
    <property type="nucleotide sequence ID" value="NZ_BAAAUV010000009.1"/>
</dbReference>
<dbReference type="InterPro" id="IPR036890">
    <property type="entry name" value="HATPase_C_sf"/>
</dbReference>
<comment type="caution">
    <text evidence="4">The sequence shown here is derived from an EMBL/GenBank/DDBJ whole genome shotgun (WGS) entry which is preliminary data.</text>
</comment>
<dbReference type="InterPro" id="IPR036513">
    <property type="entry name" value="STAS_dom_sf"/>
</dbReference>